<proteinExistence type="predicted"/>
<evidence type="ECO:0000256" key="4">
    <source>
        <dbReference type="ARBA" id="ARBA00022989"/>
    </source>
</evidence>
<keyword evidence="2" id="KW-1003">Cell membrane</keyword>
<feature type="transmembrane region" description="Helical" evidence="6">
    <location>
        <begin position="34"/>
        <end position="57"/>
    </location>
</feature>
<evidence type="ECO:0000256" key="1">
    <source>
        <dbReference type="ARBA" id="ARBA00004651"/>
    </source>
</evidence>
<feature type="transmembrane region" description="Helical" evidence="6">
    <location>
        <begin position="212"/>
        <end position="233"/>
    </location>
</feature>
<evidence type="ECO:0000256" key="3">
    <source>
        <dbReference type="ARBA" id="ARBA00022692"/>
    </source>
</evidence>
<sequence length="286" mass="32359">MGMKKVKRRKERNKIIDFGTEMARRISDNDVTGFAAQLSYFFLLSLFPMLIFLFTLLPYTPLTQQDIFHLIKDFAPAETYTMIKRTISGIMDNRSSGLLSVGVIATLWAASKGMNSLMKSLNRAYDVEEKRSFIVSRGLSILLTIAMIFVFILALLLPVFGKQLGLFIFSYLGFSGEFLKIWSVIRWVLTPVILFLVFLAVYYLAPSVKVRFATAVPGSIFASIGWIVVSLGFSFYVSNFGNYTAMYGSIGTIIVLMLWFYFSAIIIMIGGEINSYFTDIQGRYNE</sequence>
<feature type="transmembrane region" description="Helical" evidence="6">
    <location>
        <begin position="245"/>
        <end position="269"/>
    </location>
</feature>
<dbReference type="RefSeq" id="WP_018706234.1">
    <property type="nucleotide sequence ID" value="NZ_BOQT01000028.1"/>
</dbReference>
<dbReference type="Pfam" id="PF03631">
    <property type="entry name" value="Virul_fac_BrkB"/>
    <property type="match status" value="1"/>
</dbReference>
<organism evidence="7 8">
    <name type="scientific">Siminovitchia fordii</name>
    <dbReference type="NCBI Taxonomy" id="254759"/>
    <lineage>
        <taxon>Bacteria</taxon>
        <taxon>Bacillati</taxon>
        <taxon>Bacillota</taxon>
        <taxon>Bacilli</taxon>
        <taxon>Bacillales</taxon>
        <taxon>Bacillaceae</taxon>
        <taxon>Siminovitchia</taxon>
    </lineage>
</organism>
<dbReference type="PANTHER" id="PTHR30213:SF0">
    <property type="entry name" value="UPF0761 MEMBRANE PROTEIN YIHY"/>
    <property type="match status" value="1"/>
</dbReference>
<evidence type="ECO:0000313" key="7">
    <source>
        <dbReference type="EMBL" id="GIN23212.1"/>
    </source>
</evidence>
<dbReference type="InterPro" id="IPR017039">
    <property type="entry name" value="Virul_fac_BrkB"/>
</dbReference>
<reference evidence="7 8" key="1">
    <citation type="submission" date="2021-03" db="EMBL/GenBank/DDBJ databases">
        <title>Antimicrobial resistance genes in bacteria isolated from Japanese honey, and their potential for conferring macrolide and lincosamide resistance in the American foulbrood pathogen Paenibacillus larvae.</title>
        <authorList>
            <person name="Okamoto M."/>
            <person name="Kumagai M."/>
            <person name="Kanamori H."/>
            <person name="Takamatsu D."/>
        </authorList>
    </citation>
    <scope>NUCLEOTIDE SEQUENCE [LARGE SCALE GENOMIC DNA]</scope>
    <source>
        <strain evidence="7 8">J1TS3</strain>
    </source>
</reference>
<name>A0ABQ4KBT4_9BACI</name>
<comment type="subcellular location">
    <subcellularLocation>
        <location evidence="1">Cell membrane</location>
        <topology evidence="1">Multi-pass membrane protein</topology>
    </subcellularLocation>
</comment>
<keyword evidence="3 6" id="KW-0812">Transmembrane</keyword>
<evidence type="ECO:0000256" key="2">
    <source>
        <dbReference type="ARBA" id="ARBA00022475"/>
    </source>
</evidence>
<keyword evidence="8" id="KW-1185">Reference proteome</keyword>
<feature type="transmembrane region" description="Helical" evidence="6">
    <location>
        <begin position="139"/>
        <end position="161"/>
    </location>
</feature>
<dbReference type="Proteomes" id="UP000680279">
    <property type="component" value="Unassembled WGS sequence"/>
</dbReference>
<feature type="transmembrane region" description="Helical" evidence="6">
    <location>
        <begin position="181"/>
        <end position="205"/>
    </location>
</feature>
<dbReference type="NCBIfam" id="TIGR00765">
    <property type="entry name" value="yihY_not_rbn"/>
    <property type="match status" value="1"/>
</dbReference>
<evidence type="ECO:0000313" key="8">
    <source>
        <dbReference type="Proteomes" id="UP000680279"/>
    </source>
</evidence>
<protein>
    <submittedName>
        <fullName evidence="7">Transporter</fullName>
    </submittedName>
</protein>
<dbReference type="EMBL" id="BOQT01000028">
    <property type="protein sequence ID" value="GIN23212.1"/>
    <property type="molecule type" value="Genomic_DNA"/>
</dbReference>
<feature type="transmembrane region" description="Helical" evidence="6">
    <location>
        <begin position="98"/>
        <end position="118"/>
    </location>
</feature>
<gene>
    <name evidence="7" type="ORF">J1TS3_43460</name>
</gene>
<accession>A0ABQ4KBT4</accession>
<comment type="caution">
    <text evidence="7">The sequence shown here is derived from an EMBL/GenBank/DDBJ whole genome shotgun (WGS) entry which is preliminary data.</text>
</comment>
<evidence type="ECO:0000256" key="5">
    <source>
        <dbReference type="ARBA" id="ARBA00023136"/>
    </source>
</evidence>
<dbReference type="PIRSF" id="PIRSF035875">
    <property type="entry name" value="RNase_BN"/>
    <property type="match status" value="1"/>
</dbReference>
<keyword evidence="5 6" id="KW-0472">Membrane</keyword>
<dbReference type="PANTHER" id="PTHR30213">
    <property type="entry name" value="INNER MEMBRANE PROTEIN YHJD"/>
    <property type="match status" value="1"/>
</dbReference>
<evidence type="ECO:0000256" key="6">
    <source>
        <dbReference type="SAM" id="Phobius"/>
    </source>
</evidence>
<keyword evidence="4 6" id="KW-1133">Transmembrane helix</keyword>